<comment type="subcellular location">
    <subcellularLocation>
        <location evidence="1">Membrane</location>
        <topology evidence="1">Single-pass membrane protein</topology>
    </subcellularLocation>
</comment>
<dbReference type="InterPro" id="IPR051482">
    <property type="entry name" value="Cholesterol_transport"/>
</dbReference>
<dbReference type="Proteomes" id="UP000716291">
    <property type="component" value="Unassembled WGS sequence"/>
</dbReference>
<protein>
    <recommendedName>
        <fullName evidence="8">VASt domain-containing protein</fullName>
    </recommendedName>
</protein>
<dbReference type="SMART" id="SM00568">
    <property type="entry name" value="GRAM"/>
    <property type="match status" value="1"/>
</dbReference>
<feature type="compositionally biased region" description="Low complexity" evidence="6">
    <location>
        <begin position="14"/>
        <end position="23"/>
    </location>
</feature>
<organism evidence="9 10">
    <name type="scientific">Rhizopus oryzae</name>
    <name type="common">Mucormycosis agent</name>
    <name type="synonym">Rhizopus arrhizus var. delemar</name>
    <dbReference type="NCBI Taxonomy" id="64495"/>
    <lineage>
        <taxon>Eukaryota</taxon>
        <taxon>Fungi</taxon>
        <taxon>Fungi incertae sedis</taxon>
        <taxon>Mucoromycota</taxon>
        <taxon>Mucoromycotina</taxon>
        <taxon>Mucoromycetes</taxon>
        <taxon>Mucorales</taxon>
        <taxon>Mucorineae</taxon>
        <taxon>Rhizopodaceae</taxon>
        <taxon>Rhizopus</taxon>
    </lineage>
</organism>
<dbReference type="GO" id="GO:0005739">
    <property type="term" value="C:mitochondrion"/>
    <property type="evidence" value="ECO:0007669"/>
    <property type="project" value="TreeGrafter"/>
</dbReference>
<keyword evidence="3 7" id="KW-0812">Transmembrane</keyword>
<evidence type="ECO:0000256" key="2">
    <source>
        <dbReference type="ARBA" id="ARBA00006582"/>
    </source>
</evidence>
<dbReference type="InterPro" id="IPR004182">
    <property type="entry name" value="GRAM"/>
</dbReference>
<accession>A0A9P6X9K7</accession>
<dbReference type="GO" id="GO:0120015">
    <property type="term" value="F:sterol transfer activity"/>
    <property type="evidence" value="ECO:0007669"/>
    <property type="project" value="TreeGrafter"/>
</dbReference>
<dbReference type="InterPro" id="IPR031968">
    <property type="entry name" value="VASt"/>
</dbReference>
<dbReference type="GO" id="GO:0005886">
    <property type="term" value="C:plasma membrane"/>
    <property type="evidence" value="ECO:0007669"/>
    <property type="project" value="TreeGrafter"/>
</dbReference>
<feature type="region of interest" description="Disordered" evidence="6">
    <location>
        <begin position="1"/>
        <end position="26"/>
    </location>
</feature>
<evidence type="ECO:0000259" key="8">
    <source>
        <dbReference type="PROSITE" id="PS51778"/>
    </source>
</evidence>
<comment type="caution">
    <text evidence="9">The sequence shown here is derived from an EMBL/GenBank/DDBJ whole genome shotgun (WGS) entry which is preliminary data.</text>
</comment>
<proteinExistence type="inferred from homology"/>
<evidence type="ECO:0000256" key="7">
    <source>
        <dbReference type="SAM" id="Phobius"/>
    </source>
</evidence>
<dbReference type="Pfam" id="PF16016">
    <property type="entry name" value="VASt"/>
    <property type="match status" value="1"/>
</dbReference>
<keyword evidence="5 7" id="KW-0472">Membrane</keyword>
<feature type="compositionally biased region" description="Polar residues" evidence="6">
    <location>
        <begin position="198"/>
        <end position="210"/>
    </location>
</feature>
<dbReference type="Pfam" id="PF02893">
    <property type="entry name" value="GRAM"/>
    <property type="match status" value="1"/>
</dbReference>
<sequence>MIDSDMNRSLPTLRRSSFSTDSTDSFEDKPILMTQRSFPNLKSKTKKLDEEKYANDKRNQDFHVLFRSIPDQERLIEDYGCALQKEILLQGRVYISQNHICFNANIFGWITNLVIAFADIEEIEKRSTAIFIPNAILISTATSKHFFASFLSRDHAYDRMIELWKASRSANHKTMTEAVSLSSTEDNDSVLSNSSDNQQPASLPTVVQSSDKMMPTETECECSKNDQHFPTVVMDKTYDTTIETLYHLLYNSNFMHQFLSEVEKSTEVSIGQWTKVEECEGVEYTRESSYIKYLGGSIGPKSTKCYLKEDMMHLDINDYISQLTVTQTPNVPSGGSFQVKTRTCISYVGQRQVRVLVTVLVEFTKSSWLKSTIEKASIDGQQNYYKNLDLAINKYLHQQQQPNHNESKKRRHKLTVVKKPLKQSHLLQRQSTIKKAGLLNSTQLIVICMSIMVVINIYMATKMARVDKRLNQFHNHDNSIWHTIVSNEDSEQDDWLVLSKDRLDYQMIELEKMIKRTGQDIQHVTNVVNSQRRKILPQ</sequence>
<keyword evidence="10" id="KW-1185">Reference proteome</keyword>
<dbReference type="PANTHER" id="PTHR23319:SF4">
    <property type="entry name" value="GRAM DOMAIN CONTAINING 1B, ISOFORM E"/>
    <property type="match status" value="1"/>
</dbReference>
<name>A0A9P6X9K7_RHIOR</name>
<evidence type="ECO:0000256" key="3">
    <source>
        <dbReference type="ARBA" id="ARBA00022692"/>
    </source>
</evidence>
<dbReference type="OrthoDB" id="2162691at2759"/>
<dbReference type="PANTHER" id="PTHR23319">
    <property type="entry name" value="GRAM DOMAIN CONTAINING 1B, ISOFORM E"/>
    <property type="match status" value="1"/>
</dbReference>
<dbReference type="GO" id="GO:0032934">
    <property type="term" value="F:sterol binding"/>
    <property type="evidence" value="ECO:0007669"/>
    <property type="project" value="TreeGrafter"/>
</dbReference>
<evidence type="ECO:0000256" key="4">
    <source>
        <dbReference type="ARBA" id="ARBA00022989"/>
    </source>
</evidence>
<gene>
    <name evidence="9" type="ORF">G6F64_006117</name>
</gene>
<dbReference type="GO" id="GO:0140268">
    <property type="term" value="C:endoplasmic reticulum-plasma membrane contact site"/>
    <property type="evidence" value="ECO:0007669"/>
    <property type="project" value="TreeGrafter"/>
</dbReference>
<dbReference type="PROSITE" id="PS51778">
    <property type="entry name" value="VAST"/>
    <property type="match status" value="1"/>
</dbReference>
<dbReference type="AlphaFoldDB" id="A0A9P6X9K7"/>
<reference evidence="9" key="1">
    <citation type="journal article" date="2020" name="Microb. Genom.">
        <title>Genetic diversity of clinical and environmental Mucorales isolates obtained from an investigation of mucormycosis cases among solid organ transplant recipients.</title>
        <authorList>
            <person name="Nguyen M.H."/>
            <person name="Kaul D."/>
            <person name="Muto C."/>
            <person name="Cheng S.J."/>
            <person name="Richter R.A."/>
            <person name="Bruno V.M."/>
            <person name="Liu G."/>
            <person name="Beyhan S."/>
            <person name="Sundermann A.J."/>
            <person name="Mounaud S."/>
            <person name="Pasculle A.W."/>
            <person name="Nierman W.C."/>
            <person name="Driscoll E."/>
            <person name="Cumbie R."/>
            <person name="Clancy C.J."/>
            <person name="Dupont C.L."/>
        </authorList>
    </citation>
    <scope>NUCLEOTIDE SEQUENCE</scope>
    <source>
        <strain evidence="9">GL11</strain>
    </source>
</reference>
<evidence type="ECO:0000313" key="10">
    <source>
        <dbReference type="Proteomes" id="UP000716291"/>
    </source>
</evidence>
<dbReference type="EMBL" id="JAANQT010000792">
    <property type="protein sequence ID" value="KAG1308345.1"/>
    <property type="molecule type" value="Genomic_DNA"/>
</dbReference>
<keyword evidence="4 7" id="KW-1133">Transmembrane helix</keyword>
<feature type="transmembrane region" description="Helical" evidence="7">
    <location>
        <begin position="438"/>
        <end position="459"/>
    </location>
</feature>
<feature type="domain" description="VASt" evidence="8">
    <location>
        <begin position="229"/>
        <end position="400"/>
    </location>
</feature>
<dbReference type="InterPro" id="IPR011993">
    <property type="entry name" value="PH-like_dom_sf"/>
</dbReference>
<comment type="similarity">
    <text evidence="2">Belongs to the YSP2 family.</text>
</comment>
<dbReference type="CDD" id="cd13220">
    <property type="entry name" value="PH-GRAM_GRAMDC"/>
    <property type="match status" value="1"/>
</dbReference>
<dbReference type="GO" id="GO:0005789">
    <property type="term" value="C:endoplasmic reticulum membrane"/>
    <property type="evidence" value="ECO:0007669"/>
    <property type="project" value="TreeGrafter"/>
</dbReference>
<evidence type="ECO:0000313" key="9">
    <source>
        <dbReference type="EMBL" id="KAG1308345.1"/>
    </source>
</evidence>
<feature type="region of interest" description="Disordered" evidence="6">
    <location>
        <begin position="186"/>
        <end position="210"/>
    </location>
</feature>
<dbReference type="Gene3D" id="2.30.29.30">
    <property type="entry name" value="Pleckstrin-homology domain (PH domain)/Phosphotyrosine-binding domain (PTB)"/>
    <property type="match status" value="1"/>
</dbReference>
<dbReference type="GO" id="GO:0032366">
    <property type="term" value="P:intracellular sterol transport"/>
    <property type="evidence" value="ECO:0007669"/>
    <property type="project" value="TreeGrafter"/>
</dbReference>
<dbReference type="GO" id="GO:0032541">
    <property type="term" value="C:cortical endoplasmic reticulum"/>
    <property type="evidence" value="ECO:0007669"/>
    <property type="project" value="TreeGrafter"/>
</dbReference>
<evidence type="ECO:0000256" key="5">
    <source>
        <dbReference type="ARBA" id="ARBA00023136"/>
    </source>
</evidence>
<evidence type="ECO:0000256" key="6">
    <source>
        <dbReference type="SAM" id="MobiDB-lite"/>
    </source>
</evidence>
<evidence type="ECO:0000256" key="1">
    <source>
        <dbReference type="ARBA" id="ARBA00004167"/>
    </source>
</evidence>